<keyword evidence="1 3" id="KW-0378">Hydrolase</keyword>
<name>A0A645CT54_9ZZZZ</name>
<dbReference type="GO" id="GO:0031125">
    <property type="term" value="P:rRNA 3'-end processing"/>
    <property type="evidence" value="ECO:0007669"/>
    <property type="project" value="TreeGrafter"/>
</dbReference>
<evidence type="ECO:0000259" key="2">
    <source>
        <dbReference type="Pfam" id="PF01966"/>
    </source>
</evidence>
<sequence length="314" mass="34997">MSNKKINEFVEKESLEVPLLVKSLTKGVTQKGAPYASVVLQDSTGTIDGKIWDIKPEQEAIIEIGKVQLIVCEVLKYNNALQLRIHKIEALNQEEINLDEFVIASKVSRADLEMVINNTISSIENDNYRKLIEGLFEMIGSEFYNYPAASKNHHSFLGGLATHVVEMIHLADALCNLYPQLNRDLLVSGVLAHDLGKMFELSGPITTEYTLEGKLTGHISILHGRLMEIASKLGLAETEEAVLLRHCILSHHGQLEYGSPVLPLVQEAEVLAFIDNLDARLNTLETALSSVQPGEFTQRIFAMESRSFYKPKND</sequence>
<organism evidence="3">
    <name type="scientific">bioreactor metagenome</name>
    <dbReference type="NCBI Taxonomy" id="1076179"/>
    <lineage>
        <taxon>unclassified sequences</taxon>
        <taxon>metagenomes</taxon>
        <taxon>ecological metagenomes</taxon>
    </lineage>
</organism>
<dbReference type="Gene3D" id="1.10.3210.10">
    <property type="entry name" value="Hypothetical protein af1432"/>
    <property type="match status" value="1"/>
</dbReference>
<dbReference type="InterPro" id="IPR050798">
    <property type="entry name" value="YhaM_exoribonuc/phosphodiest"/>
</dbReference>
<dbReference type="PANTHER" id="PTHR37294">
    <property type="entry name" value="3'-5' EXORIBONUCLEASE YHAM"/>
    <property type="match status" value="1"/>
</dbReference>
<evidence type="ECO:0000313" key="3">
    <source>
        <dbReference type="EMBL" id="MPM80280.1"/>
    </source>
</evidence>
<feature type="domain" description="HD" evidence="2">
    <location>
        <begin position="161"/>
        <end position="279"/>
    </location>
</feature>
<dbReference type="EC" id="3.1.-.-" evidence="3"/>
<gene>
    <name evidence="3" type="primary">yhaM_13</name>
    <name evidence="3" type="ORF">SDC9_127327</name>
</gene>
<dbReference type="AlphaFoldDB" id="A0A645CT54"/>
<dbReference type="SUPFAM" id="SSF109604">
    <property type="entry name" value="HD-domain/PDEase-like"/>
    <property type="match status" value="1"/>
</dbReference>
<reference evidence="3" key="1">
    <citation type="submission" date="2019-08" db="EMBL/GenBank/DDBJ databases">
        <authorList>
            <person name="Kucharzyk K."/>
            <person name="Murdoch R.W."/>
            <person name="Higgins S."/>
            <person name="Loffler F."/>
        </authorList>
    </citation>
    <scope>NUCLEOTIDE SEQUENCE</scope>
</reference>
<dbReference type="CDD" id="cd04492">
    <property type="entry name" value="YhaM_OBF_like"/>
    <property type="match status" value="1"/>
</dbReference>
<dbReference type="InterPro" id="IPR006674">
    <property type="entry name" value="HD_domain"/>
</dbReference>
<dbReference type="GO" id="GO:0016787">
    <property type="term" value="F:hydrolase activity"/>
    <property type="evidence" value="ECO:0007669"/>
    <property type="project" value="UniProtKB-KW"/>
</dbReference>
<evidence type="ECO:0000256" key="1">
    <source>
        <dbReference type="ARBA" id="ARBA00022801"/>
    </source>
</evidence>
<dbReference type="EMBL" id="VSSQ01029945">
    <property type="protein sequence ID" value="MPM80280.1"/>
    <property type="molecule type" value="Genomic_DNA"/>
</dbReference>
<dbReference type="CDD" id="cd00077">
    <property type="entry name" value="HDc"/>
    <property type="match status" value="1"/>
</dbReference>
<dbReference type="FunFam" id="1.10.3210.10:FF:000008">
    <property type="entry name" value="3'-5' exoribonuclease YhaM"/>
    <property type="match status" value="1"/>
</dbReference>
<proteinExistence type="predicted"/>
<accession>A0A645CT54</accession>
<dbReference type="InterPro" id="IPR003607">
    <property type="entry name" value="HD/PDEase_dom"/>
</dbReference>
<comment type="caution">
    <text evidence="3">The sequence shown here is derived from an EMBL/GenBank/DDBJ whole genome shotgun (WGS) entry which is preliminary data.</text>
</comment>
<dbReference type="PANTHER" id="PTHR37294:SF1">
    <property type="entry name" value="3'-5' EXORIBONUCLEASE YHAM"/>
    <property type="match status" value="1"/>
</dbReference>
<dbReference type="Pfam" id="PF01966">
    <property type="entry name" value="HD"/>
    <property type="match status" value="1"/>
</dbReference>
<protein>
    <submittedName>
        <fullName evidence="3">3'-5' exoribonuclease YhaM</fullName>
        <ecNumber evidence="3">3.1.-.-</ecNumber>
    </submittedName>
</protein>